<dbReference type="GO" id="GO:0008170">
    <property type="term" value="F:N-methyltransferase activity"/>
    <property type="evidence" value="ECO:0007669"/>
    <property type="project" value="InterPro"/>
</dbReference>
<accession>A0A0F9Q645</accession>
<gene>
    <name evidence="5" type="ORF">LCGC14_1053880</name>
</gene>
<protein>
    <recommendedName>
        <fullName evidence="4">DNA methylase N-4/N-6 domain-containing protein</fullName>
    </recommendedName>
</protein>
<dbReference type="PANTHER" id="PTHR13370">
    <property type="entry name" value="RNA METHYLASE-RELATED"/>
    <property type="match status" value="1"/>
</dbReference>
<dbReference type="GO" id="GO:0003677">
    <property type="term" value="F:DNA binding"/>
    <property type="evidence" value="ECO:0007669"/>
    <property type="project" value="InterPro"/>
</dbReference>
<keyword evidence="3" id="KW-0808">Transferase</keyword>
<dbReference type="InterPro" id="IPR029063">
    <property type="entry name" value="SAM-dependent_MTases_sf"/>
</dbReference>
<reference evidence="5" key="1">
    <citation type="journal article" date="2015" name="Nature">
        <title>Complex archaea that bridge the gap between prokaryotes and eukaryotes.</title>
        <authorList>
            <person name="Spang A."/>
            <person name="Saw J.H."/>
            <person name="Jorgensen S.L."/>
            <person name="Zaremba-Niedzwiedzka K."/>
            <person name="Martijn J."/>
            <person name="Lind A.E."/>
            <person name="van Eijk R."/>
            <person name="Schleper C."/>
            <person name="Guy L."/>
            <person name="Ettema T.J."/>
        </authorList>
    </citation>
    <scope>NUCLEOTIDE SEQUENCE</scope>
</reference>
<dbReference type="GO" id="GO:0005737">
    <property type="term" value="C:cytoplasm"/>
    <property type="evidence" value="ECO:0007669"/>
    <property type="project" value="TreeGrafter"/>
</dbReference>
<dbReference type="Pfam" id="PF01555">
    <property type="entry name" value="N6_N4_Mtase"/>
    <property type="match status" value="1"/>
</dbReference>
<dbReference type="PANTHER" id="PTHR13370:SF3">
    <property type="entry name" value="TRNA (GUANINE(10)-N2)-METHYLTRANSFERASE HOMOLOG"/>
    <property type="match status" value="1"/>
</dbReference>
<dbReference type="SUPFAM" id="SSF53335">
    <property type="entry name" value="S-adenosyl-L-methionine-dependent methyltransferases"/>
    <property type="match status" value="1"/>
</dbReference>
<evidence type="ECO:0000256" key="3">
    <source>
        <dbReference type="ARBA" id="ARBA00022679"/>
    </source>
</evidence>
<comment type="similarity">
    <text evidence="1">Belongs to the N(4)/N(6)-methyltransferase family.</text>
</comment>
<comment type="caution">
    <text evidence="5">The sequence shown here is derived from an EMBL/GenBank/DDBJ whole genome shotgun (WGS) entry which is preliminary data.</text>
</comment>
<dbReference type="EMBL" id="LAZR01004424">
    <property type="protein sequence ID" value="KKN08721.1"/>
    <property type="molecule type" value="Genomic_DNA"/>
</dbReference>
<evidence type="ECO:0000256" key="1">
    <source>
        <dbReference type="ARBA" id="ARBA00006594"/>
    </source>
</evidence>
<evidence type="ECO:0000259" key="4">
    <source>
        <dbReference type="Pfam" id="PF01555"/>
    </source>
</evidence>
<evidence type="ECO:0000256" key="2">
    <source>
        <dbReference type="ARBA" id="ARBA00022603"/>
    </source>
</evidence>
<proteinExistence type="inferred from homology"/>
<name>A0A0F9Q645_9ZZZZ</name>
<dbReference type="InterPro" id="IPR002941">
    <property type="entry name" value="DNA_methylase_N4/N6"/>
</dbReference>
<evidence type="ECO:0000313" key="5">
    <source>
        <dbReference type="EMBL" id="KKN08721.1"/>
    </source>
</evidence>
<dbReference type="Gene3D" id="3.40.50.150">
    <property type="entry name" value="Vaccinia Virus protein VP39"/>
    <property type="match status" value="1"/>
</dbReference>
<dbReference type="InterPro" id="IPR001091">
    <property type="entry name" value="RM_Methyltransferase"/>
</dbReference>
<sequence>MGTRQRAPRNRTIVLSDADRHRCSEALRQVDGNVSLADLLDGTICQDVFTVLPHLPSAAFDLVVADPPYNLTKAFNGNTFKQTTLDEYETWLSSWIPEMRRLLKPSGSIYVCGDWRSSAAIHRVLLGHFTVRNRISWEREKGRGAKTNWKNNTEDIWFATVSDDYVFNVDDVKLKRRVITPYTDKKGNPKDWEQTDRGRFRTTHPSNIWTDLAVPFWSMPENTDHPTQKSEKLLAKIILASSNVGDVVFDPFLGSGTTSVVANKLRRRFLGVEIDREFCCVTQRRLEIARDDRSIQGYTDGVFWERNTFSDQANDRKARGAPAGDGPSLFDAIEVAK</sequence>
<dbReference type="PRINTS" id="PR00508">
    <property type="entry name" value="S21N4MTFRASE"/>
</dbReference>
<dbReference type="InterPro" id="IPR002052">
    <property type="entry name" value="DNA_methylase_N6_adenine_CS"/>
</dbReference>
<keyword evidence="2" id="KW-0489">Methyltransferase</keyword>
<dbReference type="AlphaFoldDB" id="A0A0F9Q645"/>
<feature type="domain" description="DNA methylase N-4/N-6" evidence="4">
    <location>
        <begin position="61"/>
        <end position="281"/>
    </location>
</feature>
<dbReference type="PROSITE" id="PS00092">
    <property type="entry name" value="N6_MTASE"/>
    <property type="match status" value="1"/>
</dbReference>
<dbReference type="GO" id="GO:0032259">
    <property type="term" value="P:methylation"/>
    <property type="evidence" value="ECO:0007669"/>
    <property type="project" value="UniProtKB-KW"/>
</dbReference>
<organism evidence="5">
    <name type="scientific">marine sediment metagenome</name>
    <dbReference type="NCBI Taxonomy" id="412755"/>
    <lineage>
        <taxon>unclassified sequences</taxon>
        <taxon>metagenomes</taxon>
        <taxon>ecological metagenomes</taxon>
    </lineage>
</organism>